<organism evidence="1 2">
    <name type="scientific">Turneriella parva (strain ATCC BAA-1111 / DSM 21527 / NCTC 11395 / H)</name>
    <name type="common">Leptospira parva</name>
    <dbReference type="NCBI Taxonomy" id="869212"/>
    <lineage>
        <taxon>Bacteria</taxon>
        <taxon>Pseudomonadati</taxon>
        <taxon>Spirochaetota</taxon>
        <taxon>Spirochaetia</taxon>
        <taxon>Leptospirales</taxon>
        <taxon>Leptospiraceae</taxon>
        <taxon>Turneriella</taxon>
    </lineage>
</organism>
<evidence type="ECO:0000313" key="1">
    <source>
        <dbReference type="EMBL" id="AFM12113.1"/>
    </source>
</evidence>
<dbReference type="KEGG" id="tpx:Turpa_1465"/>
<gene>
    <name evidence="1" type="ordered locus">Turpa_1465</name>
</gene>
<proteinExistence type="predicted"/>
<name>I4B4A6_TURPD</name>
<dbReference type="STRING" id="869212.Turpa_1465"/>
<accession>I4B4A6</accession>
<evidence type="ECO:0000313" key="2">
    <source>
        <dbReference type="Proteomes" id="UP000006048"/>
    </source>
</evidence>
<evidence type="ECO:0008006" key="3">
    <source>
        <dbReference type="Google" id="ProtNLM"/>
    </source>
</evidence>
<dbReference type="HOGENOM" id="CLU_2426138_0_0_12"/>
<dbReference type="PROSITE" id="PS51257">
    <property type="entry name" value="PROKAR_LIPOPROTEIN"/>
    <property type="match status" value="1"/>
</dbReference>
<dbReference type="EMBL" id="CP002959">
    <property type="protein sequence ID" value="AFM12113.1"/>
    <property type="molecule type" value="Genomic_DNA"/>
</dbReference>
<sequence length="91" mass="9997">MNKKVWIFLAIAAAGAISTGCRTTDKAMAVCEENNRSCHRGCSSSNAGFDNSKTAHQSISQCDIRCDRNYQACLKRQQDKNVRVIDDTPGN</sequence>
<protein>
    <recommendedName>
        <fullName evidence="3">Lipoprotein</fullName>
    </recommendedName>
</protein>
<dbReference type="AlphaFoldDB" id="I4B4A6"/>
<dbReference type="RefSeq" id="WP_014802627.1">
    <property type="nucleotide sequence ID" value="NC_018020.1"/>
</dbReference>
<reference evidence="1 2" key="1">
    <citation type="submission" date="2012-06" db="EMBL/GenBank/DDBJ databases">
        <title>The complete chromosome of genome of Turneriella parva DSM 21527.</title>
        <authorList>
            <consortium name="US DOE Joint Genome Institute (JGI-PGF)"/>
            <person name="Lucas S."/>
            <person name="Han J."/>
            <person name="Lapidus A."/>
            <person name="Bruce D."/>
            <person name="Goodwin L."/>
            <person name="Pitluck S."/>
            <person name="Peters L."/>
            <person name="Kyrpides N."/>
            <person name="Mavromatis K."/>
            <person name="Ivanova N."/>
            <person name="Mikhailova N."/>
            <person name="Chertkov O."/>
            <person name="Detter J.C."/>
            <person name="Tapia R."/>
            <person name="Han C."/>
            <person name="Land M."/>
            <person name="Hauser L."/>
            <person name="Markowitz V."/>
            <person name="Cheng J.-F."/>
            <person name="Hugenholtz P."/>
            <person name="Woyke T."/>
            <person name="Wu D."/>
            <person name="Gronow S."/>
            <person name="Wellnitz S."/>
            <person name="Brambilla E."/>
            <person name="Klenk H.-P."/>
            <person name="Eisen J.A."/>
        </authorList>
    </citation>
    <scope>NUCLEOTIDE SEQUENCE [LARGE SCALE GENOMIC DNA]</scope>
    <source>
        <strain evidence="2">ATCC BAA-1111 / DSM 21527 / NCTC 11395 / H</strain>
    </source>
</reference>
<dbReference type="Proteomes" id="UP000006048">
    <property type="component" value="Chromosome"/>
</dbReference>
<keyword evidence="2" id="KW-1185">Reference proteome</keyword>